<evidence type="ECO:0000313" key="3">
    <source>
        <dbReference type="EMBL" id="OHX66124.1"/>
    </source>
</evidence>
<dbReference type="STRING" id="915059.NH26_07055"/>
<evidence type="ECO:0000313" key="4">
    <source>
        <dbReference type="Proteomes" id="UP000179797"/>
    </source>
</evidence>
<gene>
    <name evidence="3" type="ORF">NH26_07055</name>
</gene>
<dbReference type="SUPFAM" id="SSF51215">
    <property type="entry name" value="Regulatory protein AraC"/>
    <property type="match status" value="1"/>
</dbReference>
<dbReference type="InterPro" id="IPR018060">
    <property type="entry name" value="HTH_AraC"/>
</dbReference>
<keyword evidence="1" id="KW-0238">DNA-binding</keyword>
<dbReference type="InterPro" id="IPR037923">
    <property type="entry name" value="HTH-like"/>
</dbReference>
<dbReference type="Pfam" id="PF02311">
    <property type="entry name" value="AraC_binding"/>
    <property type="match status" value="1"/>
</dbReference>
<dbReference type="Gene3D" id="1.10.10.60">
    <property type="entry name" value="Homeodomain-like"/>
    <property type="match status" value="2"/>
</dbReference>
<accession>A0A1S1YYN5</accession>
<dbReference type="PANTHER" id="PTHR43280">
    <property type="entry name" value="ARAC-FAMILY TRANSCRIPTIONAL REGULATOR"/>
    <property type="match status" value="1"/>
</dbReference>
<dbReference type="AlphaFoldDB" id="A0A1S1YYN5"/>
<dbReference type="InterPro" id="IPR014710">
    <property type="entry name" value="RmlC-like_jellyroll"/>
</dbReference>
<organism evidence="3 4">
    <name type="scientific">Flammeovirga pacifica</name>
    <dbReference type="NCBI Taxonomy" id="915059"/>
    <lineage>
        <taxon>Bacteria</taxon>
        <taxon>Pseudomonadati</taxon>
        <taxon>Bacteroidota</taxon>
        <taxon>Cytophagia</taxon>
        <taxon>Cytophagales</taxon>
        <taxon>Flammeovirgaceae</taxon>
        <taxon>Flammeovirga</taxon>
    </lineage>
</organism>
<dbReference type="EMBL" id="JRYR02000001">
    <property type="protein sequence ID" value="OHX66124.1"/>
    <property type="molecule type" value="Genomic_DNA"/>
</dbReference>
<proteinExistence type="predicted"/>
<dbReference type="RefSeq" id="WP_044218571.1">
    <property type="nucleotide sequence ID" value="NZ_JRYR02000001.1"/>
</dbReference>
<reference evidence="3 4" key="1">
    <citation type="journal article" date="2012" name="Int. J. Syst. Evol. Microbiol.">
        <title>Flammeovirga pacifica sp. nov., isolated from deep-sea sediment.</title>
        <authorList>
            <person name="Xu H."/>
            <person name="Fu Y."/>
            <person name="Yang N."/>
            <person name="Ding Z."/>
            <person name="Lai Q."/>
            <person name="Zeng R."/>
        </authorList>
    </citation>
    <scope>NUCLEOTIDE SEQUENCE [LARGE SCALE GENOMIC DNA]</scope>
    <source>
        <strain evidence="4">DSM 24597 / LMG 26175 / WPAGA1</strain>
    </source>
</reference>
<dbReference type="Proteomes" id="UP000179797">
    <property type="component" value="Unassembled WGS sequence"/>
</dbReference>
<keyword evidence="4" id="KW-1185">Reference proteome</keyword>
<dbReference type="GO" id="GO:0003700">
    <property type="term" value="F:DNA-binding transcription factor activity"/>
    <property type="evidence" value="ECO:0007669"/>
    <property type="project" value="InterPro"/>
</dbReference>
<evidence type="ECO:0000256" key="1">
    <source>
        <dbReference type="ARBA" id="ARBA00023125"/>
    </source>
</evidence>
<sequence>MKKYLLFDDLNYLEINLDTWNHPIHNHDHYEWIIVLKGKGKHHINDETYEYTAGDIFFLKPNDAHFFEFTSPTHLVYFQFSVDLKIFKHELSLKKKMFSILKIHEKENAGNLKSHFQSSDILLEQVALITKMIKKSVADKDYIKYQLFTFLSFIVSKDTSIEEQNDTLNEIIIFIRSHIKNRKYLTIDFLADHFNKSPTYFGEYFKKGMGISVKKYIDLLRSSYLEKDLIYSKKSLSELSYDYQFTDLSHLNKFIIKHFNKSPKQIRENKKY</sequence>
<dbReference type="InterPro" id="IPR003313">
    <property type="entry name" value="AraC-bd"/>
</dbReference>
<dbReference type="PROSITE" id="PS01124">
    <property type="entry name" value="HTH_ARAC_FAMILY_2"/>
    <property type="match status" value="1"/>
</dbReference>
<evidence type="ECO:0000259" key="2">
    <source>
        <dbReference type="PROSITE" id="PS01124"/>
    </source>
</evidence>
<dbReference type="PANTHER" id="PTHR43280:SF2">
    <property type="entry name" value="HTH-TYPE TRANSCRIPTIONAL REGULATOR EXSA"/>
    <property type="match status" value="1"/>
</dbReference>
<dbReference type="Pfam" id="PF12833">
    <property type="entry name" value="HTH_18"/>
    <property type="match status" value="1"/>
</dbReference>
<comment type="caution">
    <text evidence="3">The sequence shown here is derived from an EMBL/GenBank/DDBJ whole genome shotgun (WGS) entry which is preliminary data.</text>
</comment>
<dbReference type="SMART" id="SM00342">
    <property type="entry name" value="HTH_ARAC"/>
    <property type="match status" value="1"/>
</dbReference>
<dbReference type="OrthoDB" id="2569619at2"/>
<dbReference type="Gene3D" id="2.60.120.10">
    <property type="entry name" value="Jelly Rolls"/>
    <property type="match status" value="1"/>
</dbReference>
<protein>
    <recommendedName>
        <fullName evidence="2">HTH araC/xylS-type domain-containing protein</fullName>
    </recommendedName>
</protein>
<name>A0A1S1YYN5_FLAPC</name>
<dbReference type="GO" id="GO:0043565">
    <property type="term" value="F:sequence-specific DNA binding"/>
    <property type="evidence" value="ECO:0007669"/>
    <property type="project" value="InterPro"/>
</dbReference>
<feature type="domain" description="HTH araC/xylS-type" evidence="2">
    <location>
        <begin position="169"/>
        <end position="269"/>
    </location>
</feature>